<gene>
    <name evidence="2" type="ORF">MQC88_02335</name>
</gene>
<evidence type="ECO:0000259" key="1">
    <source>
        <dbReference type="Pfam" id="PF08722"/>
    </source>
</evidence>
<dbReference type="InterPro" id="IPR014833">
    <property type="entry name" value="TnsA_N"/>
</dbReference>
<dbReference type="Pfam" id="PF08722">
    <property type="entry name" value="Tn7_TnsA-like_N"/>
    <property type="match status" value="1"/>
</dbReference>
<proteinExistence type="predicted"/>
<protein>
    <submittedName>
        <fullName evidence="2">Tn7 transposase TnsA N-terminal domain-containing protein</fullName>
    </submittedName>
</protein>
<comment type="caution">
    <text evidence="2">The sequence shown here is derived from an EMBL/GenBank/DDBJ whole genome shotgun (WGS) entry which is preliminary data.</text>
</comment>
<dbReference type="Proteomes" id="UP001165423">
    <property type="component" value="Unassembled WGS sequence"/>
</dbReference>
<dbReference type="RefSeq" id="WP_243318870.1">
    <property type="nucleotide sequence ID" value="NZ_JALGCL010000001.1"/>
</dbReference>
<evidence type="ECO:0000313" key="3">
    <source>
        <dbReference type="Proteomes" id="UP001165423"/>
    </source>
</evidence>
<dbReference type="EMBL" id="JALGCL010000001">
    <property type="protein sequence ID" value="MCJ0824805.1"/>
    <property type="molecule type" value="Genomic_DNA"/>
</dbReference>
<evidence type="ECO:0000313" key="2">
    <source>
        <dbReference type="EMBL" id="MCJ0824805.1"/>
    </source>
</evidence>
<keyword evidence="3" id="KW-1185">Reference proteome</keyword>
<organism evidence="2 3">
    <name type="scientific">Cognatiluteimonas sedimenti</name>
    <dbReference type="NCBI Taxonomy" id="2927791"/>
    <lineage>
        <taxon>Bacteria</taxon>
        <taxon>Pseudomonadati</taxon>
        <taxon>Pseudomonadota</taxon>
        <taxon>Gammaproteobacteria</taxon>
        <taxon>Lysobacterales</taxon>
        <taxon>Lysobacteraceae</taxon>
        <taxon>Cognatiluteimonas</taxon>
    </lineage>
</organism>
<accession>A0ABT0A1D8</accession>
<reference evidence="2 3" key="1">
    <citation type="submission" date="2022-03" db="EMBL/GenBank/DDBJ databases">
        <title>Luteimonas soily sp. nov., a novel bacterium isolated from the soil.</title>
        <authorList>
            <person name="Zhang X."/>
        </authorList>
    </citation>
    <scope>NUCLEOTIDE SEQUENCE [LARGE SCALE GENOMIC DNA]</scope>
    <source>
        <strain evidence="2 3">50</strain>
    </source>
</reference>
<feature type="domain" description="TnsA endonuclease N-terminal" evidence="1">
    <location>
        <begin position="65"/>
        <end position="147"/>
    </location>
</feature>
<name>A0ABT0A1D8_9GAMM</name>
<sequence length="149" mass="17051">MNHQSKAAASSTDPRITWCARKIPLSHARHLCGRVPWRPPSQSIDVESGLEARATRLLTRTPGLIALHSQPFTLTYWDEEKGLRRRYTPDLLAVFVDQPSWLVRLGFDRWTVIEVKPESKLDDVAADLARHHRAIREQLGFATVILTEY</sequence>